<feature type="transmembrane region" description="Helical" evidence="5">
    <location>
        <begin position="280"/>
        <end position="304"/>
    </location>
</feature>
<gene>
    <name evidence="7" type="ORF">CAUJ_LOCUS2490</name>
</gene>
<comment type="subcellular location">
    <subcellularLocation>
        <location evidence="1">Membrane</location>
    </subcellularLocation>
</comment>
<evidence type="ECO:0000313" key="8">
    <source>
        <dbReference type="Proteomes" id="UP000835052"/>
    </source>
</evidence>
<name>A0A8S1GUF7_9PELO</name>
<feature type="domain" description="G-protein coupled receptors family 1 profile" evidence="6">
    <location>
        <begin position="24"/>
        <end position="300"/>
    </location>
</feature>
<dbReference type="GO" id="GO:0016020">
    <property type="term" value="C:membrane"/>
    <property type="evidence" value="ECO:0007669"/>
    <property type="project" value="UniProtKB-SubCell"/>
</dbReference>
<dbReference type="PROSITE" id="PS50262">
    <property type="entry name" value="G_PROTEIN_RECEP_F1_2"/>
    <property type="match status" value="1"/>
</dbReference>
<dbReference type="EMBL" id="CAJGYM010000004">
    <property type="protein sequence ID" value="CAD6186571.1"/>
    <property type="molecule type" value="Genomic_DNA"/>
</dbReference>
<dbReference type="InterPro" id="IPR017452">
    <property type="entry name" value="GPCR_Rhodpsn_7TM"/>
</dbReference>
<keyword evidence="2 5" id="KW-0812">Transmembrane</keyword>
<evidence type="ECO:0000256" key="1">
    <source>
        <dbReference type="ARBA" id="ARBA00004370"/>
    </source>
</evidence>
<feature type="transmembrane region" description="Helical" evidence="5">
    <location>
        <begin position="90"/>
        <end position="115"/>
    </location>
</feature>
<dbReference type="OrthoDB" id="5783895at2759"/>
<feature type="transmembrane region" description="Helical" evidence="5">
    <location>
        <begin position="243"/>
        <end position="268"/>
    </location>
</feature>
<dbReference type="Pfam" id="PF10319">
    <property type="entry name" value="7TM_GPCR_Srj"/>
    <property type="match status" value="1"/>
</dbReference>
<accession>A0A8S1GUF7</accession>
<organism evidence="7 8">
    <name type="scientific">Caenorhabditis auriculariae</name>
    <dbReference type="NCBI Taxonomy" id="2777116"/>
    <lineage>
        <taxon>Eukaryota</taxon>
        <taxon>Metazoa</taxon>
        <taxon>Ecdysozoa</taxon>
        <taxon>Nematoda</taxon>
        <taxon>Chromadorea</taxon>
        <taxon>Rhabditida</taxon>
        <taxon>Rhabditina</taxon>
        <taxon>Rhabditomorpha</taxon>
        <taxon>Rhabditoidea</taxon>
        <taxon>Rhabditidae</taxon>
        <taxon>Peloderinae</taxon>
        <taxon>Caenorhabditis</taxon>
    </lineage>
</organism>
<sequence>MPNLDVGAFPKWTSRIFSILAILFNVILIIVIRIRRSSHIGGYRHLLSCFAVFDICYAVFELFVGTAVLIHKSCFCVFTRESFISETPIFSIALVSLRSSLVGMSFVLLAIHFFYRYYAVCRPTKMHHFQRPFYILLWLNLFLAHGFLWFGISLLNLPTSATLVFMRESFEKTYFIRVEDVGMICLYYFSPERWTRFASLTGVALGSITVLIIVYLYIYLTLKIVRALETLTMSSSMRNLHRQLLRALVIQTLIPIFSNILPCSVIWITPVFENDEIGSHYNHIIVPLLGIFCWLDPMAVLFVISEYWHTATYYLRSIYQKHSSSIFAYAPSAVSSNTFI</sequence>
<dbReference type="InterPro" id="IPR019423">
    <property type="entry name" value="7TM_GPCR_serpentine_rcpt_Srj"/>
</dbReference>
<feature type="transmembrane region" description="Helical" evidence="5">
    <location>
        <begin position="12"/>
        <end position="34"/>
    </location>
</feature>
<dbReference type="SUPFAM" id="SSF81321">
    <property type="entry name" value="Family A G protein-coupled receptor-like"/>
    <property type="match status" value="1"/>
</dbReference>
<dbReference type="PANTHER" id="PTHR45907">
    <property type="entry name" value="SERPENTINE RECEPTOR, CLASS J"/>
    <property type="match status" value="1"/>
</dbReference>
<evidence type="ECO:0000256" key="2">
    <source>
        <dbReference type="ARBA" id="ARBA00022692"/>
    </source>
</evidence>
<protein>
    <recommendedName>
        <fullName evidence="6">G-protein coupled receptors family 1 profile domain-containing protein</fullName>
    </recommendedName>
</protein>
<keyword evidence="3 5" id="KW-1133">Transmembrane helix</keyword>
<evidence type="ECO:0000259" key="6">
    <source>
        <dbReference type="PROSITE" id="PS50262"/>
    </source>
</evidence>
<feature type="transmembrane region" description="Helical" evidence="5">
    <location>
        <begin position="135"/>
        <end position="157"/>
    </location>
</feature>
<evidence type="ECO:0000256" key="3">
    <source>
        <dbReference type="ARBA" id="ARBA00022989"/>
    </source>
</evidence>
<dbReference type="AlphaFoldDB" id="A0A8S1GUF7"/>
<reference evidence="7" key="1">
    <citation type="submission" date="2020-10" db="EMBL/GenBank/DDBJ databases">
        <authorList>
            <person name="Kikuchi T."/>
        </authorList>
    </citation>
    <scope>NUCLEOTIDE SEQUENCE</scope>
    <source>
        <strain evidence="7">NKZ352</strain>
    </source>
</reference>
<dbReference type="Proteomes" id="UP000835052">
    <property type="component" value="Unassembled WGS sequence"/>
</dbReference>
<evidence type="ECO:0000256" key="5">
    <source>
        <dbReference type="SAM" id="Phobius"/>
    </source>
</evidence>
<keyword evidence="8" id="KW-1185">Reference proteome</keyword>
<keyword evidence="4 5" id="KW-0472">Membrane</keyword>
<dbReference type="Gene3D" id="1.20.1070.10">
    <property type="entry name" value="Rhodopsin 7-helix transmembrane proteins"/>
    <property type="match status" value="1"/>
</dbReference>
<feature type="transmembrane region" description="Helical" evidence="5">
    <location>
        <begin position="46"/>
        <end position="70"/>
    </location>
</feature>
<comment type="caution">
    <text evidence="7">The sequence shown here is derived from an EMBL/GenBank/DDBJ whole genome shotgun (WGS) entry which is preliminary data.</text>
</comment>
<evidence type="ECO:0000256" key="4">
    <source>
        <dbReference type="ARBA" id="ARBA00023136"/>
    </source>
</evidence>
<feature type="transmembrane region" description="Helical" evidence="5">
    <location>
        <begin position="197"/>
        <end position="222"/>
    </location>
</feature>
<evidence type="ECO:0000313" key="7">
    <source>
        <dbReference type="EMBL" id="CAD6186571.1"/>
    </source>
</evidence>
<proteinExistence type="predicted"/>